<dbReference type="PANTHER" id="PTHR22916">
    <property type="entry name" value="GLYCOSYLTRANSFERASE"/>
    <property type="match status" value="1"/>
</dbReference>
<dbReference type="InterPro" id="IPR001173">
    <property type="entry name" value="Glyco_trans_2-like"/>
</dbReference>
<comment type="caution">
    <text evidence="2">The sequence shown here is derived from an EMBL/GenBank/DDBJ whole genome shotgun (WGS) entry which is preliminary data.</text>
</comment>
<dbReference type="EMBL" id="JAKWBL010000001">
    <property type="protein sequence ID" value="MCH5596833.1"/>
    <property type="molecule type" value="Genomic_DNA"/>
</dbReference>
<dbReference type="InterPro" id="IPR029044">
    <property type="entry name" value="Nucleotide-diphossugar_trans"/>
</dbReference>
<evidence type="ECO:0000313" key="3">
    <source>
        <dbReference type="Proteomes" id="UP001202248"/>
    </source>
</evidence>
<gene>
    <name evidence="2" type="ORF">MKP09_02290</name>
</gene>
<feature type="domain" description="Glycosyltransferase 2-like" evidence="1">
    <location>
        <begin position="5"/>
        <end position="126"/>
    </location>
</feature>
<dbReference type="PANTHER" id="PTHR22916:SF3">
    <property type="entry name" value="UDP-GLCNAC:BETAGAL BETA-1,3-N-ACETYLGLUCOSAMINYLTRANSFERASE-LIKE PROTEIN 1"/>
    <property type="match status" value="1"/>
</dbReference>
<protein>
    <submittedName>
        <fullName evidence="2">Glycosyltransferase family 2 protein</fullName>
    </submittedName>
</protein>
<proteinExistence type="predicted"/>
<keyword evidence="3" id="KW-1185">Reference proteome</keyword>
<dbReference type="RefSeq" id="WP_240826247.1">
    <property type="nucleotide sequence ID" value="NZ_JAKWBL010000001.1"/>
</dbReference>
<reference evidence="2 3" key="1">
    <citation type="submission" date="2022-02" db="EMBL/GenBank/DDBJ databases">
        <authorList>
            <person name="Min J."/>
        </authorList>
    </citation>
    <scope>NUCLEOTIDE SEQUENCE [LARGE SCALE GENOMIC DNA]</scope>
    <source>
        <strain evidence="2 3">GR10-1</strain>
    </source>
</reference>
<accession>A0ABS9SER0</accession>
<sequence>MPFISICIPAYKRSNFLERLLQSIAIQDYKDFEIIVTDDSPNDEVKLVCEKYSDEISILYHKNETALSTPANWNKAISLAKGEWIKLMHDDDWLATASALQQFADCAKKNDNAFIFSAYTNVYEKDSSEKIVFPEKFRLLQADKEPSILVAKNFIGPPSVTMHKNDRQHLYDPALKWLVDIDMYRRRIETDKLVYINQPLVKVYMSNSQVTAYTKNIGNIEIPEHFHFLNKMGINKLKNILVYDYNWRFLRNFRIENIKQIEDFGYDGSIHPILKSMIGTQSKLPRALLRSGVISKLLMTLHFLKNKHKIK</sequence>
<evidence type="ECO:0000259" key="1">
    <source>
        <dbReference type="Pfam" id="PF00535"/>
    </source>
</evidence>
<dbReference type="Gene3D" id="3.90.550.10">
    <property type="entry name" value="Spore Coat Polysaccharide Biosynthesis Protein SpsA, Chain A"/>
    <property type="match status" value="1"/>
</dbReference>
<name>A0ABS9SER0_9BACT</name>
<dbReference type="SUPFAM" id="SSF53448">
    <property type="entry name" value="Nucleotide-diphospho-sugar transferases"/>
    <property type="match status" value="1"/>
</dbReference>
<dbReference type="Pfam" id="PF00535">
    <property type="entry name" value="Glycos_transf_2"/>
    <property type="match status" value="1"/>
</dbReference>
<evidence type="ECO:0000313" key="2">
    <source>
        <dbReference type="EMBL" id="MCH5596833.1"/>
    </source>
</evidence>
<organism evidence="2 3">
    <name type="scientific">Niabella ginsengisoli</name>
    <dbReference type="NCBI Taxonomy" id="522298"/>
    <lineage>
        <taxon>Bacteria</taxon>
        <taxon>Pseudomonadati</taxon>
        <taxon>Bacteroidota</taxon>
        <taxon>Chitinophagia</taxon>
        <taxon>Chitinophagales</taxon>
        <taxon>Chitinophagaceae</taxon>
        <taxon>Niabella</taxon>
    </lineage>
</organism>
<dbReference type="CDD" id="cd00761">
    <property type="entry name" value="Glyco_tranf_GTA_type"/>
    <property type="match status" value="1"/>
</dbReference>
<dbReference type="Proteomes" id="UP001202248">
    <property type="component" value="Unassembled WGS sequence"/>
</dbReference>